<evidence type="ECO:0000313" key="7">
    <source>
        <dbReference type="Proteomes" id="UP000001411"/>
    </source>
</evidence>
<dbReference type="GO" id="GO:0015675">
    <property type="term" value="P:nickel cation transport"/>
    <property type="evidence" value="ECO:0007669"/>
    <property type="project" value="InterPro"/>
</dbReference>
<feature type="signal peptide" evidence="4">
    <location>
        <begin position="1"/>
        <end position="19"/>
    </location>
</feature>
<dbReference type="GO" id="GO:0030288">
    <property type="term" value="C:outer membrane-bounded periplasmic space"/>
    <property type="evidence" value="ECO:0007669"/>
    <property type="project" value="TreeGrafter"/>
</dbReference>
<evidence type="ECO:0000259" key="5">
    <source>
        <dbReference type="Pfam" id="PF00496"/>
    </source>
</evidence>
<dbReference type="SUPFAM" id="SSF53850">
    <property type="entry name" value="Periplasmic binding protein-like II"/>
    <property type="match status" value="1"/>
</dbReference>
<sequence length="532" mass="60070">MNKLTKLSTVIFVSGIILAGCGSNKELTEKKENKVLSYTTVKDIGDMNPHVYGGSMSAESMIYEPLVRNTKDGIKPLLAKKWDISPDGKTYTFHLRDDVSFHDGTKFDADAVKKNIDAVQQNKKLHSWLKLSTLIDDVKVKDKYTVQLHLKEAYQPALAELAMPRPYVFVSPKDFKHGTTKDGVKSFDGTGPFKMGEHKKDISAEFNKNNQYWGEKAKLNKVEAKVKPAGETAFLSMKKGETNFAYTDDRGTDSLDKDSLKQLKETGSYQVKRSQAMNTKMLVVNSGKKDSAVSDKAVRQALGHMVNRDKIAQDILNKQEKPATQLFAKNVTDINFNLPTRTYDKKKAQALLDKAGWVLSKDRQVRQKEGKDLNLKLYYDKGSSSQKEQAEFLEAEFKKLGVQLDINGETSDKVAERRSSGDYDLMFNQTWGLLYDPQSTLAAFKTKTGYESATLGIKNKTQLYKDIDEAFKIQDAKARSKAYQQILKQVDDEGVFIPITHGRMTVVAPKDLQKLSFTQSQYELPFNEMQYK</sequence>
<dbReference type="InterPro" id="IPR030678">
    <property type="entry name" value="Peptide/Ni-bd"/>
</dbReference>
<dbReference type="EMBL" id="AE015929">
    <property type="protein sequence ID" value="AAO03802.1"/>
    <property type="molecule type" value="Genomic_DNA"/>
</dbReference>
<dbReference type="PATRIC" id="fig|176280.10.peg.185"/>
<gene>
    <name evidence="6" type="ordered locus">SE_0205</name>
</gene>
<dbReference type="GO" id="GO:0016151">
    <property type="term" value="F:nickel cation binding"/>
    <property type="evidence" value="ECO:0007669"/>
    <property type="project" value="InterPro"/>
</dbReference>
<dbReference type="Proteomes" id="UP000001411">
    <property type="component" value="Chromosome"/>
</dbReference>
<dbReference type="InterPro" id="IPR039424">
    <property type="entry name" value="SBP_5"/>
</dbReference>
<dbReference type="CDD" id="cd08489">
    <property type="entry name" value="PBP2_NikA"/>
    <property type="match status" value="1"/>
</dbReference>
<dbReference type="GO" id="GO:0020037">
    <property type="term" value="F:heme binding"/>
    <property type="evidence" value="ECO:0007669"/>
    <property type="project" value="InterPro"/>
</dbReference>
<dbReference type="GO" id="GO:0015833">
    <property type="term" value="P:peptide transport"/>
    <property type="evidence" value="ECO:0007669"/>
    <property type="project" value="TreeGrafter"/>
</dbReference>
<accession>A0A0H2VEC8</accession>
<dbReference type="eggNOG" id="COG0747">
    <property type="taxonomic scope" value="Bacteria"/>
</dbReference>
<dbReference type="InterPro" id="IPR023765">
    <property type="entry name" value="SBP_5_CS"/>
</dbReference>
<feature type="chain" id="PRO_5039472587" evidence="4">
    <location>
        <begin position="20"/>
        <end position="532"/>
    </location>
</feature>
<dbReference type="PANTHER" id="PTHR30290">
    <property type="entry name" value="PERIPLASMIC BINDING COMPONENT OF ABC TRANSPORTER"/>
    <property type="match status" value="1"/>
</dbReference>
<feature type="domain" description="Solute-binding protein family 5" evidence="5">
    <location>
        <begin position="74"/>
        <end position="450"/>
    </location>
</feature>
<dbReference type="GO" id="GO:1904680">
    <property type="term" value="F:peptide transmembrane transporter activity"/>
    <property type="evidence" value="ECO:0007669"/>
    <property type="project" value="TreeGrafter"/>
</dbReference>
<dbReference type="Gene3D" id="3.10.105.10">
    <property type="entry name" value="Dipeptide-binding Protein, Domain 3"/>
    <property type="match status" value="1"/>
</dbReference>
<dbReference type="AlphaFoldDB" id="A0A0H2VEC8"/>
<dbReference type="OrthoDB" id="9771733at2"/>
<dbReference type="Pfam" id="PF00496">
    <property type="entry name" value="SBP_bac_5"/>
    <property type="match status" value="1"/>
</dbReference>
<dbReference type="GO" id="GO:0043190">
    <property type="term" value="C:ATP-binding cassette (ABC) transporter complex"/>
    <property type="evidence" value="ECO:0007669"/>
    <property type="project" value="InterPro"/>
</dbReference>
<dbReference type="HOGENOM" id="CLU_017028_7_5_9"/>
<dbReference type="PANTHER" id="PTHR30290:SF37">
    <property type="entry name" value="NICKEL-BINDING PERIPLASMIC PROTEIN"/>
    <property type="match status" value="1"/>
</dbReference>
<comment type="subcellular location">
    <subcellularLocation>
        <location evidence="1">Cell membrane</location>
        <topology evidence="1">Lipid-anchor</topology>
    </subcellularLocation>
</comment>
<evidence type="ECO:0000256" key="3">
    <source>
        <dbReference type="ARBA" id="ARBA00022729"/>
    </source>
</evidence>
<comment type="similarity">
    <text evidence="2">Belongs to the bacterial solute-binding protein 5 family.</text>
</comment>
<name>A0A0H2VEC8_STAES</name>
<keyword evidence="3 4" id="KW-0732">Signal</keyword>
<protein>
    <submittedName>
        <fullName evidence="6">Opp-1A protein</fullName>
    </submittedName>
</protein>
<dbReference type="PROSITE" id="PS01040">
    <property type="entry name" value="SBP_BACTERIAL_5"/>
    <property type="match status" value="1"/>
</dbReference>
<evidence type="ECO:0000256" key="4">
    <source>
        <dbReference type="SAM" id="SignalP"/>
    </source>
</evidence>
<dbReference type="PIRSF" id="PIRSF002741">
    <property type="entry name" value="MppA"/>
    <property type="match status" value="1"/>
</dbReference>
<proteinExistence type="inferred from homology"/>
<evidence type="ECO:0000256" key="1">
    <source>
        <dbReference type="ARBA" id="ARBA00004193"/>
    </source>
</evidence>
<evidence type="ECO:0000256" key="2">
    <source>
        <dbReference type="ARBA" id="ARBA00005695"/>
    </source>
</evidence>
<dbReference type="InterPro" id="IPR000914">
    <property type="entry name" value="SBP_5_dom"/>
</dbReference>
<dbReference type="InterPro" id="IPR011980">
    <property type="entry name" value="CntA-like"/>
</dbReference>
<evidence type="ECO:0000313" key="6">
    <source>
        <dbReference type="EMBL" id="AAO03802.1"/>
    </source>
</evidence>
<dbReference type="NCBIfam" id="TIGR02294">
    <property type="entry name" value="nickel_nikA"/>
    <property type="match status" value="1"/>
</dbReference>
<dbReference type="NCBIfam" id="NF047575">
    <property type="entry name" value="opine_bind_CntA"/>
    <property type="match status" value="1"/>
</dbReference>
<organism evidence="6 7">
    <name type="scientific">Staphylococcus epidermidis (strain ATCC 12228 / FDA PCI 1200)</name>
    <dbReference type="NCBI Taxonomy" id="176280"/>
    <lineage>
        <taxon>Bacteria</taxon>
        <taxon>Bacillati</taxon>
        <taxon>Bacillota</taxon>
        <taxon>Bacilli</taxon>
        <taxon>Bacillales</taxon>
        <taxon>Staphylococcaceae</taxon>
        <taxon>Staphylococcus</taxon>
    </lineage>
</organism>
<dbReference type="KEGG" id="sep:SE_0205"/>
<dbReference type="Gene3D" id="3.40.190.10">
    <property type="entry name" value="Periplasmic binding protein-like II"/>
    <property type="match status" value="1"/>
</dbReference>
<dbReference type="PROSITE" id="PS51257">
    <property type="entry name" value="PROKAR_LIPOPROTEIN"/>
    <property type="match status" value="1"/>
</dbReference>
<reference evidence="6 7" key="1">
    <citation type="journal article" date="2003" name="Mol. Microbiol.">
        <title>Genome-based analysis of virulence genes in a non-biofilm-forming Staphylococcus epidermidis strain (ATCC 12228).</title>
        <authorList>
            <person name="Zhang Y.Q."/>
            <person name="Ren S.X."/>
            <person name="Li H.L."/>
            <person name="Wang Y.X."/>
            <person name="Fu G."/>
            <person name="Yang J."/>
            <person name="Qin Z.Q."/>
            <person name="Miao Y.G."/>
            <person name="Wang W.Y."/>
            <person name="Chen R.S."/>
            <person name="Shen Y."/>
            <person name="Chen Z."/>
            <person name="Yuan Z.H."/>
            <person name="Zhao G.P."/>
            <person name="Qu D."/>
            <person name="Danchin A."/>
            <person name="Wen Y.M."/>
        </authorList>
    </citation>
    <scope>NUCLEOTIDE SEQUENCE [LARGE SCALE GENOMIC DNA]</scope>
    <source>
        <strain evidence="7">ATCC 12228 / FDA PCI 1200</strain>
    </source>
</reference>
<dbReference type="RefSeq" id="WP_002485501.1">
    <property type="nucleotide sequence ID" value="NC_004461.1"/>
</dbReference>